<dbReference type="InterPro" id="IPR036412">
    <property type="entry name" value="HAD-like_sf"/>
</dbReference>
<keyword evidence="1" id="KW-0378">Hydrolase</keyword>
<dbReference type="PRINTS" id="PR00413">
    <property type="entry name" value="HADHALOGNASE"/>
</dbReference>
<dbReference type="SUPFAM" id="SSF56784">
    <property type="entry name" value="HAD-like"/>
    <property type="match status" value="1"/>
</dbReference>
<name>A0ABP8VZC1_9ACTN</name>
<dbReference type="NCBIfam" id="TIGR01509">
    <property type="entry name" value="HAD-SF-IA-v3"/>
    <property type="match status" value="1"/>
</dbReference>
<dbReference type="GO" id="GO:0016787">
    <property type="term" value="F:hydrolase activity"/>
    <property type="evidence" value="ECO:0007669"/>
    <property type="project" value="UniProtKB-KW"/>
</dbReference>
<evidence type="ECO:0000313" key="1">
    <source>
        <dbReference type="EMBL" id="GAA4674807.1"/>
    </source>
</evidence>
<dbReference type="InterPro" id="IPR006439">
    <property type="entry name" value="HAD-SF_hydro_IA"/>
</dbReference>
<evidence type="ECO:0000313" key="2">
    <source>
        <dbReference type="Proteomes" id="UP001500621"/>
    </source>
</evidence>
<dbReference type="InterPro" id="IPR023214">
    <property type="entry name" value="HAD_sf"/>
</dbReference>
<gene>
    <name evidence="1" type="ORF">GCM10023226_09980</name>
</gene>
<dbReference type="Pfam" id="PF00702">
    <property type="entry name" value="Hydrolase"/>
    <property type="match status" value="1"/>
</dbReference>
<dbReference type="Gene3D" id="3.40.50.1000">
    <property type="entry name" value="HAD superfamily/HAD-like"/>
    <property type="match status" value="1"/>
</dbReference>
<dbReference type="EMBL" id="BAABIM010000001">
    <property type="protein sequence ID" value="GAA4674807.1"/>
    <property type="molecule type" value="Genomic_DNA"/>
</dbReference>
<sequence length="191" mass="20936">MLVDWQPLHAVAAGVGEAEARRFLAADDFDFRAWNHGPDSGLGWEEAEAAVRRDHPHWLEHALAYRRHFGLSLTGEVPGTVDVVRRLHAAGVPMVGLTNWSAELYPQAPPRFPVLGLLRDVVVSGVEGIAKPDPRIYRIAAERIGLPMERLVFVDDRADNVEAAEALGMHGAVFTDADALVERLRTLGLPA</sequence>
<protein>
    <submittedName>
        <fullName evidence="1">HAD-IA family hydrolase</fullName>
    </submittedName>
</protein>
<dbReference type="Proteomes" id="UP001500621">
    <property type="component" value="Unassembled WGS sequence"/>
</dbReference>
<keyword evidence="2" id="KW-1185">Reference proteome</keyword>
<reference evidence="2" key="1">
    <citation type="journal article" date="2019" name="Int. J. Syst. Evol. Microbiol.">
        <title>The Global Catalogue of Microorganisms (GCM) 10K type strain sequencing project: providing services to taxonomists for standard genome sequencing and annotation.</title>
        <authorList>
            <consortium name="The Broad Institute Genomics Platform"/>
            <consortium name="The Broad Institute Genome Sequencing Center for Infectious Disease"/>
            <person name="Wu L."/>
            <person name="Ma J."/>
        </authorList>
    </citation>
    <scope>NUCLEOTIDE SEQUENCE [LARGE SCALE GENOMIC DNA]</scope>
    <source>
        <strain evidence="2">JCM 18127</strain>
    </source>
</reference>
<proteinExistence type="predicted"/>
<dbReference type="PANTHER" id="PTHR43611">
    <property type="entry name" value="ALPHA-D-GLUCOSE 1-PHOSPHATE PHOSPHATASE"/>
    <property type="match status" value="1"/>
</dbReference>
<organism evidence="1 2">
    <name type="scientific">Nocardioides nanhaiensis</name>
    <dbReference type="NCBI Taxonomy" id="1476871"/>
    <lineage>
        <taxon>Bacteria</taxon>
        <taxon>Bacillati</taxon>
        <taxon>Actinomycetota</taxon>
        <taxon>Actinomycetes</taxon>
        <taxon>Propionibacteriales</taxon>
        <taxon>Nocardioidaceae</taxon>
        <taxon>Nocardioides</taxon>
    </lineage>
</organism>
<accession>A0ABP8VZC1</accession>
<comment type="caution">
    <text evidence="1">The sequence shown here is derived from an EMBL/GenBank/DDBJ whole genome shotgun (WGS) entry which is preliminary data.</text>
</comment>
<dbReference type="PANTHER" id="PTHR43611:SF3">
    <property type="entry name" value="FLAVIN MONONUCLEOTIDE HYDROLASE 1, CHLOROPLATIC"/>
    <property type="match status" value="1"/>
</dbReference>